<gene>
    <name evidence="1" type="ORF">H9N25_10445</name>
</gene>
<evidence type="ECO:0000313" key="1">
    <source>
        <dbReference type="EMBL" id="QNR86764.1"/>
    </source>
</evidence>
<organism evidence="1 2">
    <name type="scientific">Pedobacter riviphilus</name>
    <dbReference type="NCBI Taxonomy" id="2766984"/>
    <lineage>
        <taxon>Bacteria</taxon>
        <taxon>Pseudomonadati</taxon>
        <taxon>Bacteroidota</taxon>
        <taxon>Sphingobacteriia</taxon>
        <taxon>Sphingobacteriales</taxon>
        <taxon>Sphingobacteriaceae</taxon>
        <taxon>Pedobacter</taxon>
    </lineage>
</organism>
<dbReference type="RefSeq" id="WP_190328842.1">
    <property type="nucleotide sequence ID" value="NZ_CP061171.1"/>
</dbReference>
<evidence type="ECO:0000313" key="2">
    <source>
        <dbReference type="Proteomes" id="UP000516439"/>
    </source>
</evidence>
<reference evidence="1 2" key="1">
    <citation type="submission" date="2020-09" db="EMBL/GenBank/DDBJ databases">
        <title>Pedobacter sp. SW-16 isolated from soil near Yeocheon.</title>
        <authorList>
            <person name="Im H.S."/>
            <person name="Joung Y."/>
            <person name="Lee S.-S."/>
        </authorList>
    </citation>
    <scope>NUCLEOTIDE SEQUENCE [LARGE SCALE GENOMIC DNA]</scope>
    <source>
        <strain evidence="1 2">SW-16</strain>
    </source>
</reference>
<sequence length="76" mass="8643">MDKYNAKNISILKLFCTFVLDMETAEFFRESGQSPGLPKEVLEYMPGFVDVEEADVLLLSFISTTPWGYQLIQSLS</sequence>
<keyword evidence="2" id="KW-1185">Reference proteome</keyword>
<name>A0ABX6TMG9_9SPHI</name>
<protein>
    <submittedName>
        <fullName evidence="1">Uncharacterized protein</fullName>
    </submittedName>
</protein>
<dbReference type="Proteomes" id="UP000516439">
    <property type="component" value="Chromosome"/>
</dbReference>
<dbReference type="EMBL" id="CP061171">
    <property type="protein sequence ID" value="QNR86764.1"/>
    <property type="molecule type" value="Genomic_DNA"/>
</dbReference>
<accession>A0ABX6TMG9</accession>
<proteinExistence type="predicted"/>